<dbReference type="InterPro" id="IPR029039">
    <property type="entry name" value="Flavoprotein-like_sf"/>
</dbReference>
<dbReference type="PANTHER" id="PTHR37297:SF1">
    <property type="entry name" value="PROTEIN NRDI"/>
    <property type="match status" value="1"/>
</dbReference>
<dbReference type="SUPFAM" id="SSF52218">
    <property type="entry name" value="Flavoproteins"/>
    <property type="match status" value="1"/>
</dbReference>
<dbReference type="AlphaFoldDB" id="A0A4P6ZLK5"/>
<dbReference type="GO" id="GO:0010181">
    <property type="term" value="F:FMN binding"/>
    <property type="evidence" value="ECO:0007669"/>
    <property type="project" value="InterPro"/>
</dbReference>
<gene>
    <name evidence="1" type="ORF">ELX58_06050</name>
</gene>
<dbReference type="InterPro" id="IPR004465">
    <property type="entry name" value="RNR_NrdI"/>
</dbReference>
<sequence>MEMAKLFNNIQPHEITDQSDLVIIPHKYFVFVPTYVRGVQFDAYHRVDDSSLPENIEEMDTLTMNDELGYHHNYKNCLGLIGSGNRNFGVDCYCWTARHYHHKYGIPLIADYEIRGNLQEENIINHRMVKIWNRKTNYHVTFHPYKMINSRLAALEKKYGKDLQGKDI</sequence>
<dbReference type="Proteomes" id="UP000294321">
    <property type="component" value="Chromosome"/>
</dbReference>
<reference evidence="2" key="1">
    <citation type="submission" date="2018-12" db="EMBL/GenBank/DDBJ databases">
        <title>A new species of lactobacillus.</title>
        <authorList>
            <person name="Jian Y."/>
            <person name="Xin L."/>
            <person name="Hong Z.J."/>
            <person name="Ming L.Z."/>
            <person name="Hong X.Z."/>
        </authorList>
    </citation>
    <scope>NUCLEOTIDE SEQUENCE [LARGE SCALE GENOMIC DNA]</scope>
    <source>
        <strain evidence="2">HSLZ-75</strain>
    </source>
</reference>
<proteinExistence type="predicted"/>
<dbReference type="PANTHER" id="PTHR37297">
    <property type="entry name" value="PROTEIN NRDI"/>
    <property type="match status" value="1"/>
</dbReference>
<dbReference type="OrthoDB" id="350535at2"/>
<dbReference type="EMBL" id="CP034726">
    <property type="protein sequence ID" value="QBP18696.1"/>
    <property type="molecule type" value="Genomic_DNA"/>
</dbReference>
<name>A0A4P6ZLK5_9LACO</name>
<accession>A0A4P6ZLK5</accession>
<dbReference type="Pfam" id="PF07972">
    <property type="entry name" value="Flavodoxin_NdrI"/>
    <property type="match status" value="1"/>
</dbReference>
<dbReference type="KEGG" id="lji:ELX58_06050"/>
<protein>
    <submittedName>
        <fullName evidence="1">Uncharacterized protein</fullName>
    </submittedName>
</protein>
<evidence type="ECO:0000313" key="1">
    <source>
        <dbReference type="EMBL" id="QBP18696.1"/>
    </source>
</evidence>
<dbReference type="RefSeq" id="WP_133442254.1">
    <property type="nucleotide sequence ID" value="NZ_CP034726.1"/>
</dbReference>
<keyword evidence="2" id="KW-1185">Reference proteome</keyword>
<dbReference type="Gene3D" id="3.40.50.360">
    <property type="match status" value="1"/>
</dbReference>
<evidence type="ECO:0000313" key="2">
    <source>
        <dbReference type="Proteomes" id="UP000294321"/>
    </source>
</evidence>
<organism evidence="1 2">
    <name type="scientific">Acetilactobacillus jinshanensis</name>
    <dbReference type="NCBI Taxonomy" id="1720083"/>
    <lineage>
        <taxon>Bacteria</taxon>
        <taxon>Bacillati</taxon>
        <taxon>Bacillota</taxon>
        <taxon>Bacilli</taxon>
        <taxon>Lactobacillales</taxon>
        <taxon>Lactobacillaceae</taxon>
        <taxon>Acetilactobacillus</taxon>
    </lineage>
</organism>